<keyword evidence="5" id="KW-1185">Reference proteome</keyword>
<dbReference type="EMBL" id="JAPQFJ010000020">
    <property type="protein sequence ID" value="MCY6960133.1"/>
    <property type="molecule type" value="Genomic_DNA"/>
</dbReference>
<dbReference type="RefSeq" id="WP_268062569.1">
    <property type="nucleotide sequence ID" value="NZ_JAPQFJ010000020.1"/>
</dbReference>
<sequence>MLLSNLSRYIEGANIPVETLDGKIVKRVYFNNSGTALALRPVICEVNKNIPFITYTEAAGYLGKRNTKKYEYVREIILDYVGGDVDKDEVIYVHNSTEGINLLADLFYQEDSDQVVITTSMEHMANYLPFKSRFKIATVDITKEGDLDIDDLVYKLTIYKNKVKLVAVTGASNVTGIGPPIYKIAQIVHDYGAKILVDAVQLVQHRPFSMKPHNNSSHIDFVVFSAHKCYTPFDGGALIGPSKFFAKYLPPIQGSDNTSFVSSEKVIYAPTPHRYEAGFPNIFGVMAMGAALKFLKSQGLKNIAEYEKRLYYYLKSGLESIPRVIIYGQESNNIIIPYISFNVEGINYSDVGNYLVYEHGIEVAAGIPGANIYIEKLLDVSPEEAYRRYKSGNPIGIVRASLGMYNTFSEIDRLIKALRMI</sequence>
<comment type="caution">
    <text evidence="4">The sequence shown here is derived from an EMBL/GenBank/DDBJ whole genome shotgun (WGS) entry which is preliminary data.</text>
</comment>
<evidence type="ECO:0000256" key="1">
    <source>
        <dbReference type="ARBA" id="ARBA00001933"/>
    </source>
</evidence>
<dbReference type="PANTHER" id="PTHR43586">
    <property type="entry name" value="CYSTEINE DESULFURASE"/>
    <property type="match status" value="1"/>
</dbReference>
<accession>A0ABT4DCU7</accession>
<dbReference type="Gene3D" id="3.40.640.10">
    <property type="entry name" value="Type I PLP-dependent aspartate aminotransferase-like (Major domain)"/>
    <property type="match status" value="1"/>
</dbReference>
<dbReference type="Pfam" id="PF00266">
    <property type="entry name" value="Aminotran_5"/>
    <property type="match status" value="1"/>
</dbReference>
<evidence type="ECO:0000313" key="5">
    <source>
        <dbReference type="Proteomes" id="UP001144612"/>
    </source>
</evidence>
<dbReference type="Gene3D" id="3.90.1150.10">
    <property type="entry name" value="Aspartate Aminotransferase, domain 1"/>
    <property type="match status" value="1"/>
</dbReference>
<keyword evidence="4" id="KW-0032">Aminotransferase</keyword>
<dbReference type="InterPro" id="IPR000192">
    <property type="entry name" value="Aminotrans_V_dom"/>
</dbReference>
<evidence type="ECO:0000313" key="4">
    <source>
        <dbReference type="EMBL" id="MCY6960133.1"/>
    </source>
</evidence>
<evidence type="ECO:0000256" key="2">
    <source>
        <dbReference type="ARBA" id="ARBA00022898"/>
    </source>
</evidence>
<dbReference type="GO" id="GO:0008483">
    <property type="term" value="F:transaminase activity"/>
    <property type="evidence" value="ECO:0007669"/>
    <property type="project" value="UniProtKB-KW"/>
</dbReference>
<protein>
    <submittedName>
        <fullName evidence="4">Aminotransferase class V-fold PLP-dependent enzyme</fullName>
    </submittedName>
</protein>
<gene>
    <name evidence="4" type="ORF">OW729_16060</name>
</gene>
<evidence type="ECO:0000259" key="3">
    <source>
        <dbReference type="Pfam" id="PF00266"/>
    </source>
</evidence>
<dbReference type="PANTHER" id="PTHR43586:SF8">
    <property type="entry name" value="CYSTEINE DESULFURASE 1, CHLOROPLASTIC"/>
    <property type="match status" value="1"/>
</dbReference>
<name>A0ABT4DCU7_9CLOT</name>
<feature type="domain" description="Aminotransferase class V" evidence="3">
    <location>
        <begin position="28"/>
        <end position="414"/>
    </location>
</feature>
<comment type="cofactor">
    <cofactor evidence="1">
        <name>pyridoxal 5'-phosphate</name>
        <dbReference type="ChEBI" id="CHEBI:597326"/>
    </cofactor>
</comment>
<dbReference type="InterPro" id="IPR015424">
    <property type="entry name" value="PyrdxlP-dep_Trfase"/>
</dbReference>
<dbReference type="InterPro" id="IPR015422">
    <property type="entry name" value="PyrdxlP-dep_Trfase_small"/>
</dbReference>
<dbReference type="InterPro" id="IPR015421">
    <property type="entry name" value="PyrdxlP-dep_Trfase_major"/>
</dbReference>
<dbReference type="SUPFAM" id="SSF53383">
    <property type="entry name" value="PLP-dependent transferases"/>
    <property type="match status" value="1"/>
</dbReference>
<keyword evidence="4" id="KW-0808">Transferase</keyword>
<organism evidence="4 5">
    <name type="scientific">Clostridium brassicae</name>
    <dbReference type="NCBI Taxonomy" id="2999072"/>
    <lineage>
        <taxon>Bacteria</taxon>
        <taxon>Bacillati</taxon>
        <taxon>Bacillota</taxon>
        <taxon>Clostridia</taxon>
        <taxon>Eubacteriales</taxon>
        <taxon>Clostridiaceae</taxon>
        <taxon>Clostridium</taxon>
    </lineage>
</organism>
<dbReference type="Proteomes" id="UP001144612">
    <property type="component" value="Unassembled WGS sequence"/>
</dbReference>
<proteinExistence type="predicted"/>
<reference evidence="4" key="1">
    <citation type="submission" date="2022-12" db="EMBL/GenBank/DDBJ databases">
        <title>Clostridium sp. nov., isolated from industrial wastewater.</title>
        <authorList>
            <person name="Jiayan W."/>
        </authorList>
    </citation>
    <scope>NUCLEOTIDE SEQUENCE</scope>
    <source>
        <strain evidence="4">ZC22-4</strain>
    </source>
</reference>
<keyword evidence="2" id="KW-0663">Pyridoxal phosphate</keyword>